<sequence>MNQPLKTHWHVAQSVPAHGAAAPARRRLLGIAALLALGLGAGTASAQQKEVTIAFQPIASPLIVAITTGAIEKATGYKINWRQFDSGAKVATAMTSGDVQLGVIGSSPLAAAVSRGVELQLFWILTDINEAEAMVVRNGAHIEQPADLKGKRLGVPFVSTTHYHTIFALEQWGIKPTDVQLLNMQPNQIAAAWERGDIDAAFVWDPALARIKQSGKVMVTSGELGKKGRATFDGVAVNRKWGEANPEFMARFVKAVADADAAFRANPGAWDAESPNAKAISSRIGGSPKDAADALQLYAFPSAEQQATAAWLGGGKDGGAAKAIKATAEFLKAQKRIDAVPADFAPFVTPKYLEAALKLK</sequence>
<dbReference type="SMART" id="SM00062">
    <property type="entry name" value="PBPb"/>
    <property type="match status" value="1"/>
</dbReference>
<name>A0ABU5INB1_9BURK</name>
<dbReference type="PANTHER" id="PTHR30024:SF47">
    <property type="entry name" value="TAURINE-BINDING PERIPLASMIC PROTEIN"/>
    <property type="match status" value="1"/>
</dbReference>
<dbReference type="NCBIfam" id="TIGR01729">
    <property type="entry name" value="taurine_ABC_bnd"/>
    <property type="match status" value="1"/>
</dbReference>
<proteinExistence type="inferred from homology"/>
<evidence type="ECO:0000259" key="4">
    <source>
        <dbReference type="SMART" id="SM00062"/>
    </source>
</evidence>
<evidence type="ECO:0000313" key="5">
    <source>
        <dbReference type="EMBL" id="MDZ5460380.1"/>
    </source>
</evidence>
<evidence type="ECO:0000256" key="1">
    <source>
        <dbReference type="ARBA" id="ARBA00004418"/>
    </source>
</evidence>
<dbReference type="EMBL" id="JAXOJX010000067">
    <property type="protein sequence ID" value="MDZ5460380.1"/>
    <property type="molecule type" value="Genomic_DNA"/>
</dbReference>
<protein>
    <submittedName>
        <fullName evidence="5">Taurine ABC transporter substrate-binding protein</fullName>
    </submittedName>
</protein>
<comment type="subcellular location">
    <subcellularLocation>
        <location evidence="1">Periplasm</location>
    </subcellularLocation>
</comment>
<evidence type="ECO:0000256" key="2">
    <source>
        <dbReference type="ARBA" id="ARBA00010742"/>
    </source>
</evidence>
<keyword evidence="6" id="KW-1185">Reference proteome</keyword>
<dbReference type="Proteomes" id="UP001293718">
    <property type="component" value="Unassembled WGS sequence"/>
</dbReference>
<dbReference type="PANTHER" id="PTHR30024">
    <property type="entry name" value="ALIPHATIC SULFONATES-BINDING PROTEIN-RELATED"/>
    <property type="match status" value="1"/>
</dbReference>
<comment type="similarity">
    <text evidence="2">Belongs to the bacterial solute-binding protein SsuA/TauA family.</text>
</comment>
<dbReference type="SUPFAM" id="SSF53850">
    <property type="entry name" value="Periplasmic binding protein-like II"/>
    <property type="match status" value="1"/>
</dbReference>
<dbReference type="PROSITE" id="PS51318">
    <property type="entry name" value="TAT"/>
    <property type="match status" value="1"/>
</dbReference>
<comment type="caution">
    <text evidence="5">The sequence shown here is derived from an EMBL/GenBank/DDBJ whole genome shotgun (WGS) entry which is preliminary data.</text>
</comment>
<dbReference type="InterPro" id="IPR001638">
    <property type="entry name" value="Solute-binding_3/MltF_N"/>
</dbReference>
<organism evidence="5 6">
    <name type="scientific">Azohydromonas lata</name>
    <dbReference type="NCBI Taxonomy" id="45677"/>
    <lineage>
        <taxon>Bacteria</taxon>
        <taxon>Pseudomonadati</taxon>
        <taxon>Pseudomonadota</taxon>
        <taxon>Betaproteobacteria</taxon>
        <taxon>Burkholderiales</taxon>
        <taxon>Sphaerotilaceae</taxon>
        <taxon>Azohydromonas</taxon>
    </lineage>
</organism>
<evidence type="ECO:0000256" key="3">
    <source>
        <dbReference type="ARBA" id="ARBA00022729"/>
    </source>
</evidence>
<feature type="domain" description="Solute-binding protein family 3/N-terminal" evidence="4">
    <location>
        <begin position="50"/>
        <end position="288"/>
    </location>
</feature>
<dbReference type="Gene3D" id="3.40.190.10">
    <property type="entry name" value="Periplasmic binding protein-like II"/>
    <property type="match status" value="2"/>
</dbReference>
<gene>
    <name evidence="5" type="primary">tauA</name>
    <name evidence="5" type="ORF">SM757_27745</name>
</gene>
<dbReference type="Pfam" id="PF13379">
    <property type="entry name" value="NMT1_2"/>
    <property type="match status" value="1"/>
</dbReference>
<accession>A0ABU5INB1</accession>
<dbReference type="InterPro" id="IPR010068">
    <property type="entry name" value="Peri-bd_TauA"/>
</dbReference>
<dbReference type="InterPro" id="IPR006311">
    <property type="entry name" value="TAT_signal"/>
</dbReference>
<reference evidence="5 6" key="1">
    <citation type="submission" date="2023-11" db="EMBL/GenBank/DDBJ databases">
        <title>Draft genome of Azohydromonas lata strain H1 (DSM1123), a polyhydroxyalkanoate producer.</title>
        <authorList>
            <person name="Traversa D."/>
            <person name="D'Addabbo P."/>
            <person name="Pazzani C."/>
            <person name="Manzari C."/>
            <person name="Chiara M."/>
            <person name="Scrascia M."/>
        </authorList>
    </citation>
    <scope>NUCLEOTIDE SEQUENCE [LARGE SCALE GENOMIC DNA]</scope>
    <source>
        <strain evidence="5 6">H1</strain>
    </source>
</reference>
<evidence type="ECO:0000313" key="6">
    <source>
        <dbReference type="Proteomes" id="UP001293718"/>
    </source>
</evidence>
<dbReference type="RefSeq" id="WP_322467850.1">
    <property type="nucleotide sequence ID" value="NZ_JAXOJX010000067.1"/>
</dbReference>
<keyword evidence="3" id="KW-0732">Signal</keyword>